<proteinExistence type="inferred from homology"/>
<dbReference type="EMBL" id="LT859958">
    <property type="protein sequence ID" value="SMX53729.1"/>
    <property type="molecule type" value="Genomic_DNA"/>
</dbReference>
<feature type="domain" description="Capsule synthesis protein CapA" evidence="3">
    <location>
        <begin position="90"/>
        <end position="332"/>
    </location>
</feature>
<dbReference type="OrthoDB" id="9810906at2"/>
<evidence type="ECO:0000313" key="4">
    <source>
        <dbReference type="EMBL" id="SMX53729.1"/>
    </source>
</evidence>
<dbReference type="CDD" id="cd07381">
    <property type="entry name" value="MPP_CapA"/>
    <property type="match status" value="1"/>
</dbReference>
<sequence>MPMVKLFIRPLLVMLVLILLLAACQTSQAEPVSVTIAPTLTNTSQAIVSPSPTETLSPTLVSTTVPTLHSVTRVASATVQPSATPEQRVILMAVGDIMLGRTIGELIETEGPQAPFLDTAETLHSADITVGNLECPISERGQAEPKTYAYRAPLAAAESLAFAGFNLVNLANNHSLDYGPLALIDTLEVLAANQIQAVGAGVNADEAYAPAFIDVNGLRIAFLGFVDVFPTDYDYPKWEAGADTPGVAWAHETRVRDSVQAAKAQADIVVVLVHNGYELVQQVSAQQQKIAQVAIDSGASLVIGSHPHVLQRIETYQNGLIAYSMGNFVFDNFLFPPNYSAILVVELTPQGVESYELIDVIVQLTGVPQIMPYHIEP</sequence>
<dbReference type="AlphaFoldDB" id="A0A1Y6K567"/>
<feature type="signal peptide" evidence="2">
    <location>
        <begin position="1"/>
        <end position="29"/>
    </location>
</feature>
<feature type="chain" id="PRO_5012464303" description="Capsule synthesis protein CapA domain-containing protein" evidence="2">
    <location>
        <begin position="30"/>
        <end position="377"/>
    </location>
</feature>
<dbReference type="SMART" id="SM00854">
    <property type="entry name" value="PGA_cap"/>
    <property type="match status" value="1"/>
</dbReference>
<evidence type="ECO:0000259" key="3">
    <source>
        <dbReference type="SMART" id="SM00854"/>
    </source>
</evidence>
<dbReference type="Proteomes" id="UP000195514">
    <property type="component" value="Chromosome I"/>
</dbReference>
<organism evidence="4 5">
    <name type="scientific">Candidatus Brevifilum fermentans</name>
    <dbReference type="NCBI Taxonomy" id="1986204"/>
    <lineage>
        <taxon>Bacteria</taxon>
        <taxon>Bacillati</taxon>
        <taxon>Chloroflexota</taxon>
        <taxon>Anaerolineae</taxon>
        <taxon>Anaerolineales</taxon>
        <taxon>Anaerolineaceae</taxon>
        <taxon>Candidatus Brevifilum</taxon>
    </lineage>
</organism>
<dbReference type="SUPFAM" id="SSF56300">
    <property type="entry name" value="Metallo-dependent phosphatases"/>
    <property type="match status" value="1"/>
</dbReference>
<name>A0A1Y6K567_9CHLR</name>
<accession>A0A1Y6K567</accession>
<protein>
    <recommendedName>
        <fullName evidence="3">Capsule synthesis protein CapA domain-containing protein</fullName>
    </recommendedName>
</protein>
<dbReference type="PROSITE" id="PS51257">
    <property type="entry name" value="PROKAR_LIPOPROTEIN"/>
    <property type="match status" value="1"/>
</dbReference>
<dbReference type="PANTHER" id="PTHR33393:SF13">
    <property type="entry name" value="PGA BIOSYNTHESIS PROTEIN CAPA"/>
    <property type="match status" value="1"/>
</dbReference>
<dbReference type="KEGG" id="abat:CFX1CAM_0664"/>
<evidence type="ECO:0000256" key="1">
    <source>
        <dbReference type="ARBA" id="ARBA00005662"/>
    </source>
</evidence>
<dbReference type="RefSeq" id="WP_087861649.1">
    <property type="nucleotide sequence ID" value="NZ_LT859958.1"/>
</dbReference>
<dbReference type="Gene3D" id="3.60.21.10">
    <property type="match status" value="1"/>
</dbReference>
<evidence type="ECO:0000313" key="5">
    <source>
        <dbReference type="Proteomes" id="UP000195514"/>
    </source>
</evidence>
<comment type="similarity">
    <text evidence="1">Belongs to the CapA family.</text>
</comment>
<dbReference type="Pfam" id="PF09587">
    <property type="entry name" value="PGA_cap"/>
    <property type="match status" value="1"/>
</dbReference>
<dbReference type="InterPro" id="IPR052169">
    <property type="entry name" value="CW_Biosynth-Accessory"/>
</dbReference>
<dbReference type="InterPro" id="IPR029052">
    <property type="entry name" value="Metallo-depent_PP-like"/>
</dbReference>
<reference evidence="5" key="1">
    <citation type="submission" date="2017-05" db="EMBL/GenBank/DDBJ databases">
        <authorList>
            <person name="Kirkegaard R."/>
            <person name="Mcilroy J S."/>
        </authorList>
    </citation>
    <scope>NUCLEOTIDE SEQUENCE [LARGE SCALE GENOMIC DNA]</scope>
</reference>
<dbReference type="PANTHER" id="PTHR33393">
    <property type="entry name" value="POLYGLUTAMINE SYNTHESIS ACCESSORY PROTEIN RV0574C-RELATED"/>
    <property type="match status" value="1"/>
</dbReference>
<keyword evidence="5" id="KW-1185">Reference proteome</keyword>
<evidence type="ECO:0000256" key="2">
    <source>
        <dbReference type="SAM" id="SignalP"/>
    </source>
</evidence>
<keyword evidence="2" id="KW-0732">Signal</keyword>
<dbReference type="InterPro" id="IPR019079">
    <property type="entry name" value="Capsule_synth_CapA"/>
</dbReference>
<gene>
    <name evidence="4" type="ORF">CFX1CAM_0664</name>
</gene>